<dbReference type="PANTHER" id="PTHR36454">
    <property type="entry name" value="LMO2823 PROTEIN"/>
    <property type="match status" value="1"/>
</dbReference>
<comment type="caution">
    <text evidence="2">The sequence shown here is derived from an EMBL/GenBank/DDBJ whole genome shotgun (WGS) entry which is preliminary data.</text>
</comment>
<accession>A0A9X2DBP9</accession>
<dbReference type="PANTHER" id="PTHR36454:SF1">
    <property type="entry name" value="DUF1015 DOMAIN-CONTAINING PROTEIN"/>
    <property type="match status" value="1"/>
</dbReference>
<dbReference type="InterPro" id="IPR008323">
    <property type="entry name" value="UCP033563"/>
</dbReference>
<protein>
    <submittedName>
        <fullName evidence="2">DUF1015 domain-containing protein</fullName>
    </submittedName>
</protein>
<dbReference type="AlphaFoldDB" id="A0A9X2DBP9"/>
<dbReference type="Proteomes" id="UP001139485">
    <property type="component" value="Unassembled WGS sequence"/>
</dbReference>
<sequence length="403" mass="43459">MVTGTPPTGSTMLPGGSTAQTPLPTGATTPVVHGDGRGTQVRGIRGPLRLEPFVATRMAVQHVADPAAARAFARPYHRVAERLAQWERRGHLLEDDGPALWVHEYGTPELTVRGLVGVIPLDLLSGSVDEAVLVPHEGVEPDQVAELASRMRETHIQPAPILLAHRGTPRLRAILAMVTDQQPLVDGADRAGQIHRLWRIPEQFVRDVQGELAGTRALLADGHHRYAAYLDEARRGDSLATSGLAMLIDQDDTPLALGPIHRFVAGLSLSRLGQVAHAAGLPVTDHLGVRLTDVSPSTIVATDGRRTLTIHLSAAGEHDLPLQVVHQGLLPQLVDEYVDITHHHAAGPAIAQTRHEDGVALLLAPLTLERVLEITDRDGVLPEKSTSFQPKPNPSILLRRLHD</sequence>
<evidence type="ECO:0000256" key="1">
    <source>
        <dbReference type="SAM" id="MobiDB-lite"/>
    </source>
</evidence>
<dbReference type="RefSeq" id="WP_250828644.1">
    <property type="nucleotide sequence ID" value="NZ_JAMOIL010000035.1"/>
</dbReference>
<keyword evidence="3" id="KW-1185">Reference proteome</keyword>
<gene>
    <name evidence="2" type="ORF">M8330_19230</name>
</gene>
<organism evidence="2 3">
    <name type="scientific">Nocardioides bruguierae</name>
    <dbReference type="NCBI Taxonomy" id="2945102"/>
    <lineage>
        <taxon>Bacteria</taxon>
        <taxon>Bacillati</taxon>
        <taxon>Actinomycetota</taxon>
        <taxon>Actinomycetes</taxon>
        <taxon>Propionibacteriales</taxon>
        <taxon>Nocardioidaceae</taxon>
        <taxon>Nocardioides</taxon>
    </lineage>
</organism>
<proteinExistence type="predicted"/>
<name>A0A9X2DBP9_9ACTN</name>
<feature type="region of interest" description="Disordered" evidence="1">
    <location>
        <begin position="1"/>
        <end position="43"/>
    </location>
</feature>
<reference evidence="2" key="1">
    <citation type="submission" date="2022-05" db="EMBL/GenBank/DDBJ databases">
        <authorList>
            <person name="Tuo L."/>
        </authorList>
    </citation>
    <scope>NUCLEOTIDE SEQUENCE</scope>
    <source>
        <strain evidence="2">BSK12Z-4</strain>
    </source>
</reference>
<dbReference type="EMBL" id="JAMOIL010000035">
    <property type="protein sequence ID" value="MCM0622427.1"/>
    <property type="molecule type" value="Genomic_DNA"/>
</dbReference>
<dbReference type="Pfam" id="PF06245">
    <property type="entry name" value="DUF1015"/>
    <property type="match status" value="1"/>
</dbReference>
<evidence type="ECO:0000313" key="2">
    <source>
        <dbReference type="EMBL" id="MCM0622427.1"/>
    </source>
</evidence>
<evidence type="ECO:0000313" key="3">
    <source>
        <dbReference type="Proteomes" id="UP001139485"/>
    </source>
</evidence>
<feature type="compositionally biased region" description="Polar residues" evidence="1">
    <location>
        <begin position="1"/>
        <end position="28"/>
    </location>
</feature>